<dbReference type="SMART" id="SM00382">
    <property type="entry name" value="AAA"/>
    <property type="match status" value="1"/>
</dbReference>
<dbReference type="PANTHER" id="PTHR42734:SF18">
    <property type="entry name" value="VITAMIN B12 IMPORT ATP-BINDING PROTEIN BTUD"/>
    <property type="match status" value="1"/>
</dbReference>
<dbReference type="FunFam" id="3.40.50.300:FF:000462">
    <property type="entry name" value="Vitamin B12 import ATP-binding protein BtuD"/>
    <property type="match status" value="1"/>
</dbReference>
<dbReference type="InterPro" id="IPR003439">
    <property type="entry name" value="ABC_transporter-like_ATP-bd"/>
</dbReference>
<feature type="binding site" evidence="8">
    <location>
        <begin position="30"/>
        <end position="37"/>
    </location>
    <ligand>
        <name>ATP</name>
        <dbReference type="ChEBI" id="CHEBI:30616"/>
    </ligand>
</feature>
<keyword evidence="5 8" id="KW-0067">ATP-binding</keyword>
<keyword evidence="1 8" id="KW-0813">Transport</keyword>
<dbReference type="GO" id="GO:0016887">
    <property type="term" value="F:ATP hydrolysis activity"/>
    <property type="evidence" value="ECO:0007669"/>
    <property type="project" value="InterPro"/>
</dbReference>
<comment type="similarity">
    <text evidence="8">Belongs to the ABC transporter superfamily. Vitamin B12 importer (TC 3.A.1.13.1) family.</text>
</comment>
<evidence type="ECO:0000256" key="3">
    <source>
        <dbReference type="ARBA" id="ARBA00022519"/>
    </source>
</evidence>
<evidence type="ECO:0000256" key="8">
    <source>
        <dbReference type="HAMAP-Rule" id="MF_01005"/>
    </source>
</evidence>
<sequence>MIHVKNLCVGTRLLPLGFDCGQGELIHIVGPNGSGKSTLLAALAGMIPHQGCVQLGEIDLTRLTLPELAQFRAYLSQQERPAFAIDVCQYLALSIPSALSVTAEQSSDVIELLIQRLNLQDKLHCSIHQISGGEWQRVRLAGSCLQVWPTLNPHARLMILDEPAAALDVGQEHMLYELLQDINHMGLTVIMANHDLNRTLRYADKTLLLNQGILQQWGETRSVLTPDHVAEVFQTTVQSVEIQGKSYLLFD</sequence>
<dbReference type="NCBIfam" id="NF002981">
    <property type="entry name" value="PRK03695.1"/>
    <property type="match status" value="1"/>
</dbReference>
<dbReference type="EMBL" id="FQUH01000008">
    <property type="protein sequence ID" value="SHF30170.1"/>
    <property type="molecule type" value="Genomic_DNA"/>
</dbReference>
<dbReference type="HAMAP" id="MF_01005">
    <property type="entry name" value="BtuD"/>
    <property type="match status" value="1"/>
</dbReference>
<evidence type="ECO:0000256" key="2">
    <source>
        <dbReference type="ARBA" id="ARBA00022475"/>
    </source>
</evidence>
<feature type="domain" description="ABC transporter" evidence="9">
    <location>
        <begin position="2"/>
        <end position="236"/>
    </location>
</feature>
<evidence type="ECO:0000256" key="6">
    <source>
        <dbReference type="ARBA" id="ARBA00022967"/>
    </source>
</evidence>
<comment type="catalytic activity">
    <reaction evidence="8">
        <text>an R-cob(III)alamin(out) + ATP + H2O = an R-cob(III)alamin(in) + ADP + phosphate + H(+)</text>
        <dbReference type="Rhea" id="RHEA:17873"/>
        <dbReference type="ChEBI" id="CHEBI:15377"/>
        <dbReference type="ChEBI" id="CHEBI:15378"/>
        <dbReference type="ChEBI" id="CHEBI:30616"/>
        <dbReference type="ChEBI" id="CHEBI:43474"/>
        <dbReference type="ChEBI" id="CHEBI:140785"/>
        <dbReference type="ChEBI" id="CHEBI:456216"/>
        <dbReference type="EC" id="7.6.2.8"/>
    </reaction>
</comment>
<keyword evidence="6 8" id="KW-1278">Translocase</keyword>
<dbReference type="InterPro" id="IPR003593">
    <property type="entry name" value="AAA+_ATPase"/>
</dbReference>
<dbReference type="SUPFAM" id="SSF52540">
    <property type="entry name" value="P-loop containing nucleoside triphosphate hydrolases"/>
    <property type="match status" value="1"/>
</dbReference>
<dbReference type="GO" id="GO:0005886">
    <property type="term" value="C:plasma membrane"/>
    <property type="evidence" value="ECO:0007669"/>
    <property type="project" value="UniProtKB-SubCell"/>
</dbReference>
<dbReference type="Proteomes" id="UP000184159">
    <property type="component" value="Unassembled WGS sequence"/>
</dbReference>
<keyword evidence="11" id="KW-1185">Reference proteome</keyword>
<evidence type="ECO:0000313" key="10">
    <source>
        <dbReference type="EMBL" id="SHF30170.1"/>
    </source>
</evidence>
<keyword evidence="4 8" id="KW-0547">Nucleotide-binding</keyword>
<name>A0A1M5AIM7_VIBGA</name>
<organism evidence="10 11">
    <name type="scientific">Vibrio gazogenes DSM 21264 = NBRC 103151</name>
    <dbReference type="NCBI Taxonomy" id="1123492"/>
    <lineage>
        <taxon>Bacteria</taxon>
        <taxon>Pseudomonadati</taxon>
        <taxon>Pseudomonadota</taxon>
        <taxon>Gammaproteobacteria</taxon>
        <taxon>Vibrionales</taxon>
        <taxon>Vibrionaceae</taxon>
        <taxon>Vibrio</taxon>
    </lineage>
</organism>
<dbReference type="RefSeq" id="WP_072958451.1">
    <property type="nucleotide sequence ID" value="NZ_FQUH01000008.1"/>
</dbReference>
<dbReference type="InterPro" id="IPR050153">
    <property type="entry name" value="Metal_Ion_Import_ABC"/>
</dbReference>
<reference evidence="11" key="1">
    <citation type="submission" date="2016-11" db="EMBL/GenBank/DDBJ databases">
        <authorList>
            <person name="Varghese N."/>
            <person name="Submissions S."/>
        </authorList>
    </citation>
    <scope>NUCLEOTIDE SEQUENCE [LARGE SCALE GENOMIC DNA]</scope>
    <source>
        <strain evidence="11">DSM 21264</strain>
    </source>
</reference>
<comment type="function">
    <text evidence="8">Part of the ABC transporter complex BtuCDF involved in vitamin B12 import. Responsible for energy coupling to the transport system.</text>
</comment>
<dbReference type="AlphaFoldDB" id="A0A1M5AIM7"/>
<accession>A0A1M5AIM7</accession>
<gene>
    <name evidence="8" type="primary">btuD</name>
    <name evidence="10" type="ORF">SAMN02745781_01904</name>
</gene>
<dbReference type="PANTHER" id="PTHR42734">
    <property type="entry name" value="METAL TRANSPORT SYSTEM ATP-BINDING PROTEIN TM_0124-RELATED"/>
    <property type="match status" value="1"/>
</dbReference>
<proteinExistence type="inferred from homology"/>
<dbReference type="PROSITE" id="PS50893">
    <property type="entry name" value="ABC_TRANSPORTER_2"/>
    <property type="match status" value="1"/>
</dbReference>
<evidence type="ECO:0000259" key="9">
    <source>
        <dbReference type="PROSITE" id="PS50893"/>
    </source>
</evidence>
<dbReference type="InterPro" id="IPR027417">
    <property type="entry name" value="P-loop_NTPase"/>
</dbReference>
<dbReference type="GO" id="GO:0015420">
    <property type="term" value="F:ABC-type vitamin B12 transporter activity"/>
    <property type="evidence" value="ECO:0007669"/>
    <property type="project" value="UniProtKB-UniRule"/>
</dbReference>
<keyword evidence="2 8" id="KW-1003">Cell membrane</keyword>
<evidence type="ECO:0000256" key="5">
    <source>
        <dbReference type="ARBA" id="ARBA00022840"/>
    </source>
</evidence>
<protein>
    <recommendedName>
        <fullName evidence="8">Vitamin B12 import ATP-binding protein BtuD</fullName>
        <ecNumber evidence="8">7.6.2.8</ecNumber>
    </recommendedName>
    <alternativeName>
        <fullName evidence="8">Vitamin B12-transporting ATPase</fullName>
    </alternativeName>
</protein>
<keyword evidence="7 8" id="KW-0472">Membrane</keyword>
<dbReference type="Pfam" id="PF00005">
    <property type="entry name" value="ABC_tran"/>
    <property type="match status" value="1"/>
</dbReference>
<dbReference type="EC" id="7.6.2.8" evidence="8"/>
<evidence type="ECO:0000256" key="7">
    <source>
        <dbReference type="ARBA" id="ARBA00023136"/>
    </source>
</evidence>
<comment type="subunit">
    <text evidence="8">The complex is composed of two ATP-binding proteins (BtuD), two transmembrane proteins (BtuC) and a solute-binding protein (BtuF).</text>
</comment>
<dbReference type="GO" id="GO:0005524">
    <property type="term" value="F:ATP binding"/>
    <property type="evidence" value="ECO:0007669"/>
    <property type="project" value="UniProtKB-KW"/>
</dbReference>
<evidence type="ECO:0000256" key="1">
    <source>
        <dbReference type="ARBA" id="ARBA00022448"/>
    </source>
</evidence>
<evidence type="ECO:0000313" key="11">
    <source>
        <dbReference type="Proteomes" id="UP000184159"/>
    </source>
</evidence>
<dbReference type="Gene3D" id="3.40.50.300">
    <property type="entry name" value="P-loop containing nucleotide triphosphate hydrolases"/>
    <property type="match status" value="1"/>
</dbReference>
<comment type="subcellular location">
    <subcellularLocation>
        <location evidence="8">Cell membrane</location>
        <topology evidence="8">Peripheral membrane protein</topology>
    </subcellularLocation>
</comment>
<dbReference type="InterPro" id="IPR023693">
    <property type="entry name" value="ABC_transptr_BtuD"/>
</dbReference>
<evidence type="ECO:0000256" key="4">
    <source>
        <dbReference type="ARBA" id="ARBA00022741"/>
    </source>
</evidence>
<keyword evidence="3" id="KW-0997">Cell inner membrane</keyword>